<sequence precursor="true">MRTLLFLSCFCCLCSLIAGCSSEPPIYPLSGKVTLGGKSYERLLVYFRPIDAEVTPFNLGVGETDGSGVLKLNSTAGDGLAVGRYRVSFSCISSSGGNVGLATEKNDDDRRVVTKELVPAPYNDGENSPVEFEIESVENNSFEFDIPTSGA</sequence>
<evidence type="ECO:0000313" key="2">
    <source>
        <dbReference type="EMBL" id="QEG42121.1"/>
    </source>
</evidence>
<feature type="signal peptide" evidence="1">
    <location>
        <begin position="1"/>
        <end position="20"/>
    </location>
</feature>
<dbReference type="OrthoDB" id="288597at2"/>
<keyword evidence="1" id="KW-0732">Signal</keyword>
<dbReference type="Proteomes" id="UP000325286">
    <property type="component" value="Chromosome"/>
</dbReference>
<reference evidence="2 3" key="1">
    <citation type="submission" date="2019-08" db="EMBL/GenBank/DDBJ databases">
        <title>Deep-cultivation of Planctomycetes and their phenomic and genomic characterization uncovers novel biology.</title>
        <authorList>
            <person name="Wiegand S."/>
            <person name="Jogler M."/>
            <person name="Boedeker C."/>
            <person name="Pinto D."/>
            <person name="Vollmers J."/>
            <person name="Rivas-Marin E."/>
            <person name="Kohn T."/>
            <person name="Peeters S.H."/>
            <person name="Heuer A."/>
            <person name="Rast P."/>
            <person name="Oberbeckmann S."/>
            <person name="Bunk B."/>
            <person name="Jeske O."/>
            <person name="Meyerdierks A."/>
            <person name="Storesund J.E."/>
            <person name="Kallscheuer N."/>
            <person name="Luecker S."/>
            <person name="Lage O.M."/>
            <person name="Pohl T."/>
            <person name="Merkel B.J."/>
            <person name="Hornburger P."/>
            <person name="Mueller R.-W."/>
            <person name="Bruemmer F."/>
            <person name="Labrenz M."/>
            <person name="Spormann A.M."/>
            <person name="Op den Camp H."/>
            <person name="Overmann J."/>
            <person name="Amann R."/>
            <person name="Jetten M.S.M."/>
            <person name="Mascher T."/>
            <person name="Medema M.H."/>
            <person name="Devos D.P."/>
            <person name="Kaster A.-K."/>
            <person name="Ovreas L."/>
            <person name="Rohde M."/>
            <person name="Galperin M.Y."/>
            <person name="Jogler C."/>
        </authorList>
    </citation>
    <scope>NUCLEOTIDE SEQUENCE [LARGE SCALE GENOMIC DNA]</scope>
    <source>
        <strain evidence="2 3">UC8</strain>
    </source>
</reference>
<gene>
    <name evidence="2" type="ORF">UC8_41540</name>
</gene>
<protein>
    <submittedName>
        <fullName evidence="2">Uncharacterized protein</fullName>
    </submittedName>
</protein>
<accession>A0A5B9R6F1</accession>
<proteinExistence type="predicted"/>
<dbReference type="PROSITE" id="PS51257">
    <property type="entry name" value="PROKAR_LIPOPROTEIN"/>
    <property type="match status" value="1"/>
</dbReference>
<dbReference type="RefSeq" id="WP_068142212.1">
    <property type="nucleotide sequence ID" value="NZ_CP042914.1"/>
</dbReference>
<dbReference type="AlphaFoldDB" id="A0A5B9R6F1"/>
<evidence type="ECO:0000313" key="3">
    <source>
        <dbReference type="Proteomes" id="UP000325286"/>
    </source>
</evidence>
<feature type="chain" id="PRO_5022804984" evidence="1">
    <location>
        <begin position="21"/>
        <end position="151"/>
    </location>
</feature>
<name>A0A5B9R6F1_9BACT</name>
<dbReference type="KEGG" id="rul:UC8_41540"/>
<organism evidence="2 3">
    <name type="scientific">Roseimaritima ulvae</name>
    <dbReference type="NCBI Taxonomy" id="980254"/>
    <lineage>
        <taxon>Bacteria</taxon>
        <taxon>Pseudomonadati</taxon>
        <taxon>Planctomycetota</taxon>
        <taxon>Planctomycetia</taxon>
        <taxon>Pirellulales</taxon>
        <taxon>Pirellulaceae</taxon>
        <taxon>Roseimaritima</taxon>
    </lineage>
</organism>
<evidence type="ECO:0000256" key="1">
    <source>
        <dbReference type="SAM" id="SignalP"/>
    </source>
</evidence>
<dbReference type="EMBL" id="CP042914">
    <property type="protein sequence ID" value="QEG42121.1"/>
    <property type="molecule type" value="Genomic_DNA"/>
</dbReference>
<keyword evidence="3" id="KW-1185">Reference proteome</keyword>